<dbReference type="Proteomes" id="UP000321776">
    <property type="component" value="Unassembled WGS sequence"/>
</dbReference>
<comment type="caution">
    <text evidence="9">The sequence shown here is derived from an EMBL/GenBank/DDBJ whole genome shotgun (WGS) entry which is preliminary data.</text>
</comment>
<dbReference type="GO" id="GO:0009055">
    <property type="term" value="F:electron transfer activity"/>
    <property type="evidence" value="ECO:0007669"/>
    <property type="project" value="UniProtKB-UniRule"/>
</dbReference>
<dbReference type="EC" id="1.7.1.17" evidence="6"/>
<dbReference type="RefSeq" id="WP_147238400.1">
    <property type="nucleotide sequence ID" value="NZ_VOQS01000005.1"/>
</dbReference>
<dbReference type="PANTHER" id="PTHR43741:SF4">
    <property type="entry name" value="FMN-DEPENDENT NADH:QUINONE OXIDOREDUCTASE"/>
    <property type="match status" value="1"/>
</dbReference>
<feature type="domain" description="Flavodoxin-like fold" evidence="8">
    <location>
        <begin position="4"/>
        <end position="190"/>
    </location>
</feature>
<comment type="subunit">
    <text evidence="6">Homodimer.</text>
</comment>
<keyword evidence="2 6" id="KW-0288">FMN</keyword>
<dbReference type="AlphaFoldDB" id="A0A5C6V735"/>
<dbReference type="GO" id="GO:0010181">
    <property type="term" value="F:FMN binding"/>
    <property type="evidence" value="ECO:0007669"/>
    <property type="project" value="UniProtKB-UniRule"/>
</dbReference>
<evidence type="ECO:0000256" key="3">
    <source>
        <dbReference type="ARBA" id="ARBA00023002"/>
    </source>
</evidence>
<name>A0A5C6V735_9BURK</name>
<keyword evidence="1 6" id="KW-0285">Flavoprotein</keyword>
<reference evidence="9 10" key="1">
    <citation type="journal article" date="2018" name="Int. J. Syst. Evol. Microbiol.">
        <title>Paraburkholderia azotifigens sp. nov., a nitrogen-fixing bacterium isolated from paddy soil.</title>
        <authorList>
            <person name="Choi G.M."/>
            <person name="Im W.T."/>
        </authorList>
    </citation>
    <scope>NUCLEOTIDE SEQUENCE [LARGE SCALE GENOMIC DNA]</scope>
    <source>
        <strain evidence="9 10">NF 2-5-3</strain>
    </source>
</reference>
<dbReference type="EMBL" id="VOQS01000005">
    <property type="protein sequence ID" value="TXC81062.1"/>
    <property type="molecule type" value="Genomic_DNA"/>
</dbReference>
<evidence type="ECO:0000256" key="5">
    <source>
        <dbReference type="ARBA" id="ARBA00048542"/>
    </source>
</evidence>
<evidence type="ECO:0000256" key="2">
    <source>
        <dbReference type="ARBA" id="ARBA00022643"/>
    </source>
</evidence>
<dbReference type="GO" id="GO:0016655">
    <property type="term" value="F:oxidoreductase activity, acting on NAD(P)H, quinone or similar compound as acceptor"/>
    <property type="evidence" value="ECO:0007669"/>
    <property type="project" value="InterPro"/>
</dbReference>
<comment type="catalytic activity">
    <reaction evidence="6">
        <text>2 a quinone + NADH + H(+) = 2 a 1,4-benzosemiquinone + NAD(+)</text>
        <dbReference type="Rhea" id="RHEA:65952"/>
        <dbReference type="ChEBI" id="CHEBI:15378"/>
        <dbReference type="ChEBI" id="CHEBI:57540"/>
        <dbReference type="ChEBI" id="CHEBI:57945"/>
        <dbReference type="ChEBI" id="CHEBI:132124"/>
        <dbReference type="ChEBI" id="CHEBI:134225"/>
    </reaction>
</comment>
<dbReference type="EC" id="1.6.5.-" evidence="6"/>
<evidence type="ECO:0000256" key="1">
    <source>
        <dbReference type="ARBA" id="ARBA00022630"/>
    </source>
</evidence>
<dbReference type="Gene3D" id="3.40.50.360">
    <property type="match status" value="1"/>
</dbReference>
<comment type="similarity">
    <text evidence="6">Belongs to the azoreductase type 1 family.</text>
</comment>
<dbReference type="InterPro" id="IPR050104">
    <property type="entry name" value="FMN-dep_NADH:Q_OxRdtase_AzoR1"/>
</dbReference>
<dbReference type="Pfam" id="PF02525">
    <property type="entry name" value="Flavodoxin_2"/>
    <property type="match status" value="1"/>
</dbReference>
<dbReference type="SUPFAM" id="SSF52218">
    <property type="entry name" value="Flavoproteins"/>
    <property type="match status" value="1"/>
</dbReference>
<dbReference type="GO" id="GO:0016652">
    <property type="term" value="F:oxidoreductase activity, acting on NAD(P)H as acceptor"/>
    <property type="evidence" value="ECO:0007669"/>
    <property type="project" value="UniProtKB-UniRule"/>
</dbReference>
<keyword evidence="3 6" id="KW-0560">Oxidoreductase</keyword>
<dbReference type="InterPro" id="IPR023048">
    <property type="entry name" value="NADH:quinone_OxRdtase_FMN_depd"/>
</dbReference>
<evidence type="ECO:0000256" key="7">
    <source>
        <dbReference type="SAM" id="MobiDB-lite"/>
    </source>
</evidence>
<proteinExistence type="inferred from homology"/>
<dbReference type="InterPro" id="IPR003680">
    <property type="entry name" value="Flavodoxin_fold"/>
</dbReference>
<dbReference type="InterPro" id="IPR029039">
    <property type="entry name" value="Flavoprotein-like_sf"/>
</dbReference>
<organism evidence="9 10">
    <name type="scientific">Paraburkholderia azotifigens</name>
    <dbReference type="NCBI Taxonomy" id="2057004"/>
    <lineage>
        <taxon>Bacteria</taxon>
        <taxon>Pseudomonadati</taxon>
        <taxon>Pseudomonadota</taxon>
        <taxon>Betaproteobacteria</taxon>
        <taxon>Burkholderiales</taxon>
        <taxon>Burkholderiaceae</taxon>
        <taxon>Paraburkholderia</taxon>
    </lineage>
</organism>
<dbReference type="HAMAP" id="MF_01216">
    <property type="entry name" value="Azoreductase_type1"/>
    <property type="match status" value="1"/>
</dbReference>
<comment type="function">
    <text evidence="6">Quinone reductase that provides resistance to thiol-specific stress caused by electrophilic quinones.</text>
</comment>
<protein>
    <recommendedName>
        <fullName evidence="6">FMN dependent NADH:quinone oxidoreductase</fullName>
        <ecNumber evidence="6">1.6.5.-</ecNumber>
    </recommendedName>
    <alternativeName>
        <fullName evidence="6">Azo-dye reductase</fullName>
    </alternativeName>
    <alternativeName>
        <fullName evidence="6">FMN-dependent NADH-azo compound oxidoreductase</fullName>
    </alternativeName>
    <alternativeName>
        <fullName evidence="6">FMN-dependent NADH-azoreductase</fullName>
        <ecNumber evidence="6">1.7.1.17</ecNumber>
    </alternativeName>
</protein>
<comment type="cofactor">
    <cofactor evidence="6">
        <name>FMN</name>
        <dbReference type="ChEBI" id="CHEBI:58210"/>
    </cofactor>
    <text evidence="6">Binds 1 FMN per subunit.</text>
</comment>
<comment type="catalytic activity">
    <reaction evidence="5">
        <text>N,N-dimethyl-1,4-phenylenediamine + anthranilate + 2 NAD(+) = 2-(4-dimethylaminophenyl)diazenylbenzoate + 2 NADH + 2 H(+)</text>
        <dbReference type="Rhea" id="RHEA:55872"/>
        <dbReference type="ChEBI" id="CHEBI:15378"/>
        <dbReference type="ChEBI" id="CHEBI:15783"/>
        <dbReference type="ChEBI" id="CHEBI:16567"/>
        <dbReference type="ChEBI" id="CHEBI:57540"/>
        <dbReference type="ChEBI" id="CHEBI:57945"/>
        <dbReference type="ChEBI" id="CHEBI:71579"/>
        <dbReference type="EC" id="1.7.1.17"/>
    </reaction>
    <physiologicalReaction direction="right-to-left" evidence="5">
        <dbReference type="Rhea" id="RHEA:55874"/>
    </physiologicalReaction>
</comment>
<feature type="binding site" evidence="6">
    <location>
        <position position="10"/>
    </location>
    <ligand>
        <name>FMN</name>
        <dbReference type="ChEBI" id="CHEBI:58210"/>
    </ligand>
</feature>
<feature type="region of interest" description="Disordered" evidence="7">
    <location>
        <begin position="207"/>
        <end position="229"/>
    </location>
</feature>
<sequence length="229" mass="25323">MSTFLLLECSPHGERSLGGQVARDAIEQFQFGRPEVRLVTRNVATDGLRALSAAYAQGLFESWTHTSDAFPDSEQLIDELEQSSYVLISTPMHNFAVPSALRLWIDHIVRDGRTFKRGTRGKIGLLKDRPTLVLIRSGTPCFGERASQPDFLTPYLRHVFSVIGIHSTEFVYLAGEDPTAGDIAVARAKLTASLEFSSRVFRSVRNTERTGRNEGSISTTDGLHGRNDA</sequence>
<keyword evidence="4 6" id="KW-0520">NAD</keyword>
<gene>
    <name evidence="6" type="primary">azoR</name>
    <name evidence="9" type="ORF">FRZ40_43535</name>
</gene>
<comment type="caution">
    <text evidence="6">Lacks conserved residue(s) required for the propagation of feature annotation.</text>
</comment>
<evidence type="ECO:0000256" key="4">
    <source>
        <dbReference type="ARBA" id="ARBA00023027"/>
    </source>
</evidence>
<accession>A0A5C6V735</accession>
<comment type="function">
    <text evidence="6">Also exhibits azoreductase activity. Catalyzes the reductive cleavage of the azo bond in aromatic azo compounds to the corresponding amines.</text>
</comment>
<evidence type="ECO:0000313" key="9">
    <source>
        <dbReference type="EMBL" id="TXC81062.1"/>
    </source>
</evidence>
<evidence type="ECO:0000256" key="6">
    <source>
        <dbReference type="HAMAP-Rule" id="MF_01216"/>
    </source>
</evidence>
<evidence type="ECO:0000313" key="10">
    <source>
        <dbReference type="Proteomes" id="UP000321776"/>
    </source>
</evidence>
<dbReference type="PANTHER" id="PTHR43741">
    <property type="entry name" value="FMN-DEPENDENT NADH-AZOREDUCTASE 1"/>
    <property type="match status" value="1"/>
</dbReference>
<evidence type="ECO:0000259" key="8">
    <source>
        <dbReference type="Pfam" id="PF02525"/>
    </source>
</evidence>